<gene>
    <name evidence="2" type="ORF">PG997_000895</name>
</gene>
<dbReference type="EMBL" id="JAQQWN010000002">
    <property type="protein sequence ID" value="KAK8094210.1"/>
    <property type="molecule type" value="Genomic_DNA"/>
</dbReference>
<dbReference type="RefSeq" id="XP_066674983.1">
    <property type="nucleotide sequence ID" value="XM_066805210.1"/>
</dbReference>
<dbReference type="GeneID" id="92038270"/>
<reference evidence="2 3" key="1">
    <citation type="submission" date="2023-01" db="EMBL/GenBank/DDBJ databases">
        <title>Analysis of 21 Apiospora genomes using comparative genomics revels a genus with tremendous synthesis potential of carbohydrate active enzymes and secondary metabolites.</title>
        <authorList>
            <person name="Sorensen T."/>
        </authorList>
    </citation>
    <scope>NUCLEOTIDE SEQUENCE [LARGE SCALE GENOMIC DNA]</scope>
    <source>
        <strain evidence="2 3">CBS 114990</strain>
    </source>
</reference>
<dbReference type="Proteomes" id="UP001433268">
    <property type="component" value="Unassembled WGS sequence"/>
</dbReference>
<sequence>MKDRCTIFYPIKEPTGLALETPRGLVSNLRVLLTVAPVLILQLVLGLPAMQGQDMMAIHVARDRATAPLTATMTAPRSIATEGRGGLQRKPVSTMHPSRPTEMDSATRFRGTRREGLER</sequence>
<feature type="region of interest" description="Disordered" evidence="1">
    <location>
        <begin position="69"/>
        <end position="119"/>
    </location>
</feature>
<accession>A0ABR1XBY7</accession>
<comment type="caution">
    <text evidence="2">The sequence shown here is derived from an EMBL/GenBank/DDBJ whole genome shotgun (WGS) entry which is preliminary data.</text>
</comment>
<feature type="compositionally biased region" description="Basic and acidic residues" evidence="1">
    <location>
        <begin position="99"/>
        <end position="119"/>
    </location>
</feature>
<organism evidence="2 3">
    <name type="scientific">Apiospora hydei</name>
    <dbReference type="NCBI Taxonomy" id="1337664"/>
    <lineage>
        <taxon>Eukaryota</taxon>
        <taxon>Fungi</taxon>
        <taxon>Dikarya</taxon>
        <taxon>Ascomycota</taxon>
        <taxon>Pezizomycotina</taxon>
        <taxon>Sordariomycetes</taxon>
        <taxon>Xylariomycetidae</taxon>
        <taxon>Amphisphaeriales</taxon>
        <taxon>Apiosporaceae</taxon>
        <taxon>Apiospora</taxon>
    </lineage>
</organism>
<protein>
    <submittedName>
        <fullName evidence="2">Uncharacterized protein</fullName>
    </submittedName>
</protein>
<evidence type="ECO:0000313" key="2">
    <source>
        <dbReference type="EMBL" id="KAK8094210.1"/>
    </source>
</evidence>
<evidence type="ECO:0000313" key="3">
    <source>
        <dbReference type="Proteomes" id="UP001433268"/>
    </source>
</evidence>
<keyword evidence="3" id="KW-1185">Reference proteome</keyword>
<proteinExistence type="predicted"/>
<evidence type="ECO:0000256" key="1">
    <source>
        <dbReference type="SAM" id="MobiDB-lite"/>
    </source>
</evidence>
<name>A0ABR1XBY7_9PEZI</name>